<gene>
    <name evidence="1" type="ORF">J1N35_008995</name>
</gene>
<keyword evidence="2" id="KW-1185">Reference proteome</keyword>
<reference evidence="1 2" key="1">
    <citation type="journal article" date="2021" name="Plant Biotechnol. J.">
        <title>Multi-omics assisted identification of the key and species-specific regulatory components of drought-tolerant mechanisms in Gossypium stocksii.</title>
        <authorList>
            <person name="Yu D."/>
            <person name="Ke L."/>
            <person name="Zhang D."/>
            <person name="Wu Y."/>
            <person name="Sun Y."/>
            <person name="Mei J."/>
            <person name="Sun J."/>
            <person name="Sun Y."/>
        </authorList>
    </citation>
    <scope>NUCLEOTIDE SEQUENCE [LARGE SCALE GENOMIC DNA]</scope>
    <source>
        <strain evidence="2">cv. E1</strain>
        <tissue evidence="1">Leaf</tissue>
    </source>
</reference>
<accession>A0A9D4AF05</accession>
<protein>
    <submittedName>
        <fullName evidence="1">Uncharacterized protein</fullName>
    </submittedName>
</protein>
<name>A0A9D4AF05_9ROSI</name>
<dbReference type="EMBL" id="JAIQCV010000003">
    <property type="protein sequence ID" value="KAH1115617.1"/>
    <property type="molecule type" value="Genomic_DNA"/>
</dbReference>
<proteinExistence type="predicted"/>
<evidence type="ECO:0000313" key="1">
    <source>
        <dbReference type="EMBL" id="KAH1115617.1"/>
    </source>
</evidence>
<organism evidence="1 2">
    <name type="scientific">Gossypium stocksii</name>
    <dbReference type="NCBI Taxonomy" id="47602"/>
    <lineage>
        <taxon>Eukaryota</taxon>
        <taxon>Viridiplantae</taxon>
        <taxon>Streptophyta</taxon>
        <taxon>Embryophyta</taxon>
        <taxon>Tracheophyta</taxon>
        <taxon>Spermatophyta</taxon>
        <taxon>Magnoliopsida</taxon>
        <taxon>eudicotyledons</taxon>
        <taxon>Gunneridae</taxon>
        <taxon>Pentapetalae</taxon>
        <taxon>rosids</taxon>
        <taxon>malvids</taxon>
        <taxon>Malvales</taxon>
        <taxon>Malvaceae</taxon>
        <taxon>Malvoideae</taxon>
        <taxon>Gossypium</taxon>
    </lineage>
</organism>
<evidence type="ECO:0000313" key="2">
    <source>
        <dbReference type="Proteomes" id="UP000828251"/>
    </source>
</evidence>
<sequence length="84" mass="9555">MQARECASCRLKASKLYLQAVYARRSRTVINKGIRQDVLSTKAMKEEKTPFDERIFGTKTGIVKCKSDLFENEAKVENEVLVQG</sequence>
<comment type="caution">
    <text evidence="1">The sequence shown here is derived from an EMBL/GenBank/DDBJ whole genome shotgun (WGS) entry which is preliminary data.</text>
</comment>
<dbReference type="AlphaFoldDB" id="A0A9D4AF05"/>
<dbReference type="Proteomes" id="UP000828251">
    <property type="component" value="Unassembled WGS sequence"/>
</dbReference>